<dbReference type="PANTHER" id="PTHR45527">
    <property type="entry name" value="NONRIBOSOMAL PEPTIDE SYNTHETASE"/>
    <property type="match status" value="1"/>
</dbReference>
<sequence>MNDLKIRFSGARSGRWPLTVGQKNVLEWIRTDVPGPADILSAVVRVPRAGTLDAVGAALGELVGRHEALRTFLRDGEQIVQAEGTLVAEVVEATGTERDWMTSGGRVFDPAADLPVRVRVVTRGGVPFLIVLHVSHVAADLSAITVLRAELTALLAGRELPAAGHHPADRAAFEHSPAGRRQLDGSIRYWGRHLEERPLCSLGLPHRFPDRRGHHQVLLGSRAGAEAVAAIAGAAGVRPLAVVMAAFAALLTHWTGEPGCLLNCLCSNRFSPELRDYVGTISQETWIPFTATPSFPEAVARMNAAALAAYKYGRYDSARLNAAMRAAERARGMPCHRDVVVNNTTGHSRVVLPASGLEAGAGDRSFDAPVEFDVYRLDGKLGCGLGVDARLATADEVAALLGGVERLVVAAAGGDVDLGEFGIPQVERGTGWVRTEACWVDVPGVQNVADLVLGDGVARVEAVDGRLVGHVGPGLDSSVAGEKVLAEIVRQTRHGLVAPGSWLAQG</sequence>
<dbReference type="GO" id="GO:0031177">
    <property type="term" value="F:phosphopantetheine binding"/>
    <property type="evidence" value="ECO:0007669"/>
    <property type="project" value="TreeGrafter"/>
</dbReference>
<evidence type="ECO:0000259" key="1">
    <source>
        <dbReference type="Pfam" id="PF00668"/>
    </source>
</evidence>
<dbReference type="InterPro" id="IPR001242">
    <property type="entry name" value="Condensation_dom"/>
</dbReference>
<accession>A0A7C9J868</accession>
<dbReference type="GO" id="GO:0005737">
    <property type="term" value="C:cytoplasm"/>
    <property type="evidence" value="ECO:0007669"/>
    <property type="project" value="TreeGrafter"/>
</dbReference>
<dbReference type="Pfam" id="PF00668">
    <property type="entry name" value="Condensation"/>
    <property type="match status" value="1"/>
</dbReference>
<proteinExistence type="predicted"/>
<dbReference type="GO" id="GO:0003824">
    <property type="term" value="F:catalytic activity"/>
    <property type="evidence" value="ECO:0007669"/>
    <property type="project" value="InterPro"/>
</dbReference>
<gene>
    <name evidence="2" type="ORF">GT755_36445</name>
</gene>
<dbReference type="Gene3D" id="3.30.559.10">
    <property type="entry name" value="Chloramphenicol acetyltransferase-like domain"/>
    <property type="match status" value="1"/>
</dbReference>
<protein>
    <recommendedName>
        <fullName evidence="1">Condensation domain-containing protein</fullName>
    </recommendedName>
</protein>
<dbReference type="SUPFAM" id="SSF52777">
    <property type="entry name" value="CoA-dependent acyltransferases"/>
    <property type="match status" value="2"/>
</dbReference>
<dbReference type="GO" id="GO:0044550">
    <property type="term" value="P:secondary metabolite biosynthetic process"/>
    <property type="evidence" value="ECO:0007669"/>
    <property type="project" value="TreeGrafter"/>
</dbReference>
<name>A0A7C9J868_9ACTN</name>
<dbReference type="PANTHER" id="PTHR45527:SF1">
    <property type="entry name" value="FATTY ACID SYNTHASE"/>
    <property type="match status" value="1"/>
</dbReference>
<organism evidence="2 3">
    <name type="scientific">Herbidospora solisilvae</name>
    <dbReference type="NCBI Taxonomy" id="2696284"/>
    <lineage>
        <taxon>Bacteria</taxon>
        <taxon>Bacillati</taxon>
        <taxon>Actinomycetota</taxon>
        <taxon>Actinomycetes</taxon>
        <taxon>Streptosporangiales</taxon>
        <taxon>Streptosporangiaceae</taxon>
        <taxon>Herbidospora</taxon>
    </lineage>
</organism>
<evidence type="ECO:0000313" key="2">
    <source>
        <dbReference type="EMBL" id="NAS27146.1"/>
    </source>
</evidence>
<feature type="domain" description="Condensation" evidence="1">
    <location>
        <begin position="41"/>
        <end position="329"/>
    </location>
</feature>
<dbReference type="Gene3D" id="3.30.559.30">
    <property type="entry name" value="Nonribosomal peptide synthetase, condensation domain"/>
    <property type="match status" value="1"/>
</dbReference>
<dbReference type="InterPro" id="IPR023213">
    <property type="entry name" value="CAT-like_dom_sf"/>
</dbReference>
<reference evidence="2 3" key="1">
    <citation type="submission" date="2020-01" db="EMBL/GenBank/DDBJ databases">
        <title>Herbidospora sp. NEAU-GS84 nov., a novel actinomycete isolated from soil.</title>
        <authorList>
            <person name="Han L."/>
        </authorList>
    </citation>
    <scope>NUCLEOTIDE SEQUENCE [LARGE SCALE GENOMIC DNA]</scope>
    <source>
        <strain evidence="2 3">NEAU-GS84</strain>
    </source>
</reference>
<keyword evidence="3" id="KW-1185">Reference proteome</keyword>
<dbReference type="GO" id="GO:0043041">
    <property type="term" value="P:amino acid activation for nonribosomal peptide biosynthetic process"/>
    <property type="evidence" value="ECO:0007669"/>
    <property type="project" value="TreeGrafter"/>
</dbReference>
<dbReference type="Proteomes" id="UP000479526">
    <property type="component" value="Unassembled WGS sequence"/>
</dbReference>
<evidence type="ECO:0000313" key="3">
    <source>
        <dbReference type="Proteomes" id="UP000479526"/>
    </source>
</evidence>
<dbReference type="RefSeq" id="WP_161484102.1">
    <property type="nucleotide sequence ID" value="NZ_WXEW01000013.1"/>
</dbReference>
<dbReference type="AlphaFoldDB" id="A0A7C9J868"/>
<dbReference type="GO" id="GO:0008610">
    <property type="term" value="P:lipid biosynthetic process"/>
    <property type="evidence" value="ECO:0007669"/>
    <property type="project" value="UniProtKB-ARBA"/>
</dbReference>
<dbReference type="EMBL" id="WXEW01000013">
    <property type="protein sequence ID" value="NAS27146.1"/>
    <property type="molecule type" value="Genomic_DNA"/>
</dbReference>
<comment type="caution">
    <text evidence="2">The sequence shown here is derived from an EMBL/GenBank/DDBJ whole genome shotgun (WGS) entry which is preliminary data.</text>
</comment>